<feature type="transmembrane region" description="Helical" evidence="6">
    <location>
        <begin position="12"/>
        <end position="33"/>
    </location>
</feature>
<dbReference type="InterPro" id="IPR050495">
    <property type="entry name" value="ATG22/LtaA_families"/>
</dbReference>
<feature type="transmembrane region" description="Helical" evidence="6">
    <location>
        <begin position="271"/>
        <end position="293"/>
    </location>
</feature>
<feature type="transmembrane region" description="Helical" evidence="6">
    <location>
        <begin position="176"/>
        <end position="197"/>
    </location>
</feature>
<keyword evidence="5 6" id="KW-0472">Membrane</keyword>
<comment type="caution">
    <text evidence="8">The sequence shown here is derived from an EMBL/GenBank/DDBJ whole genome shotgun (WGS) entry which is preliminary data.</text>
</comment>
<dbReference type="CDD" id="cd17482">
    <property type="entry name" value="MFS_YxiO_like"/>
    <property type="match status" value="1"/>
</dbReference>
<feature type="transmembrane region" description="Helical" evidence="6">
    <location>
        <begin position="48"/>
        <end position="68"/>
    </location>
</feature>
<evidence type="ECO:0000259" key="7">
    <source>
        <dbReference type="PROSITE" id="PS50850"/>
    </source>
</evidence>
<keyword evidence="2" id="KW-0813">Transport</keyword>
<feature type="transmembrane region" description="Helical" evidence="6">
    <location>
        <begin position="358"/>
        <end position="383"/>
    </location>
</feature>
<protein>
    <submittedName>
        <fullName evidence="8">MFS transporter</fullName>
    </submittedName>
</protein>
<feature type="domain" description="Major facilitator superfamily (MFS) profile" evidence="7">
    <location>
        <begin position="1"/>
        <end position="413"/>
    </location>
</feature>
<dbReference type="GO" id="GO:0022857">
    <property type="term" value="F:transmembrane transporter activity"/>
    <property type="evidence" value="ECO:0007669"/>
    <property type="project" value="InterPro"/>
</dbReference>
<sequence length="431" mass="47772">MKRKPVWSWMLYDFANSAFATTIMAAVLPVFYYDVAAKGVQESLAASYWGYSQSIAVLIVAILAPILGAISDYSAAKKSFLMFFAYMGMIASVLLAFVGEGDYIFASILLIVGTIGFSGANVFYDAFLPEVAKEEDIDRVSAAGFTLGYVGGGVLLAINLLMIMKYEWFGLPNTLIGTKLAFVSVGLWWFIFSIPLMKNVVEEKKTRQEREHSYVSIGFQRLGRTWKELRQFKQLLIFLLAFWLYNDGISTIIKMATIYGRDIGIDSTSLITALLITQFVGIPCTFFFGWLAGKITPKRALMISLSIYLVIVALGYFMTSALHFYILAVCVGFVQGGAQALSRSIFGRMVPGDRHAEFFGFYGISSKFAAIFGPFAFALVGQLTGSSRLGILSLVFFFIVGMILLYMLDVDKGVEQAESYTRSEEEPVIRS</sequence>
<feature type="transmembrane region" description="Helical" evidence="6">
    <location>
        <begin position="80"/>
        <end position="98"/>
    </location>
</feature>
<dbReference type="RefSeq" id="WP_146814323.1">
    <property type="nucleotide sequence ID" value="NZ_BJYD01000009.1"/>
</dbReference>
<feature type="transmembrane region" description="Helical" evidence="6">
    <location>
        <begin position="300"/>
        <end position="318"/>
    </location>
</feature>
<dbReference type="AlphaFoldDB" id="A0A511WUL7"/>
<keyword evidence="3 6" id="KW-0812">Transmembrane</keyword>
<dbReference type="EMBL" id="BJYD01000009">
    <property type="protein sequence ID" value="GEN53012.1"/>
    <property type="molecule type" value="Genomic_DNA"/>
</dbReference>
<evidence type="ECO:0000256" key="3">
    <source>
        <dbReference type="ARBA" id="ARBA00022692"/>
    </source>
</evidence>
<evidence type="ECO:0000256" key="4">
    <source>
        <dbReference type="ARBA" id="ARBA00022989"/>
    </source>
</evidence>
<dbReference type="SUPFAM" id="SSF103473">
    <property type="entry name" value="MFS general substrate transporter"/>
    <property type="match status" value="1"/>
</dbReference>
<feature type="transmembrane region" description="Helical" evidence="6">
    <location>
        <begin position="389"/>
        <end position="408"/>
    </location>
</feature>
<evidence type="ECO:0000256" key="5">
    <source>
        <dbReference type="ARBA" id="ARBA00023136"/>
    </source>
</evidence>
<proteinExistence type="predicted"/>
<evidence type="ECO:0000313" key="8">
    <source>
        <dbReference type="EMBL" id="GEN53012.1"/>
    </source>
</evidence>
<organism evidence="8 9">
    <name type="scientific">Halobacillus faecis</name>
    <dbReference type="NCBI Taxonomy" id="360184"/>
    <lineage>
        <taxon>Bacteria</taxon>
        <taxon>Bacillati</taxon>
        <taxon>Bacillota</taxon>
        <taxon>Bacilli</taxon>
        <taxon>Bacillales</taxon>
        <taxon>Bacillaceae</taxon>
        <taxon>Halobacillus</taxon>
    </lineage>
</organism>
<name>A0A511WUL7_9BACI</name>
<evidence type="ECO:0000256" key="6">
    <source>
        <dbReference type="SAM" id="Phobius"/>
    </source>
</evidence>
<evidence type="ECO:0000256" key="1">
    <source>
        <dbReference type="ARBA" id="ARBA00004651"/>
    </source>
</evidence>
<feature type="transmembrane region" description="Helical" evidence="6">
    <location>
        <begin position="140"/>
        <end position="164"/>
    </location>
</feature>
<gene>
    <name evidence="8" type="ORF">HFA01_12740</name>
</gene>
<dbReference type="InterPro" id="IPR036259">
    <property type="entry name" value="MFS_trans_sf"/>
</dbReference>
<evidence type="ECO:0000256" key="2">
    <source>
        <dbReference type="ARBA" id="ARBA00022448"/>
    </source>
</evidence>
<feature type="transmembrane region" description="Helical" evidence="6">
    <location>
        <begin position="324"/>
        <end position="346"/>
    </location>
</feature>
<evidence type="ECO:0000313" key="9">
    <source>
        <dbReference type="Proteomes" id="UP000321886"/>
    </source>
</evidence>
<dbReference type="InterPro" id="IPR020846">
    <property type="entry name" value="MFS_dom"/>
</dbReference>
<accession>A0A511WUL7</accession>
<reference evidence="8 9" key="1">
    <citation type="submission" date="2019-07" db="EMBL/GenBank/DDBJ databases">
        <title>Whole genome shotgun sequence of Halobacillus faecis NBRC 103569.</title>
        <authorList>
            <person name="Hosoyama A."/>
            <person name="Uohara A."/>
            <person name="Ohji S."/>
            <person name="Ichikawa N."/>
        </authorList>
    </citation>
    <scope>NUCLEOTIDE SEQUENCE [LARGE SCALE GENOMIC DNA]</scope>
    <source>
        <strain evidence="8 9">NBRC 103569</strain>
    </source>
</reference>
<dbReference type="OrthoDB" id="9768783at2"/>
<comment type="subcellular location">
    <subcellularLocation>
        <location evidence="1">Cell membrane</location>
        <topology evidence="1">Multi-pass membrane protein</topology>
    </subcellularLocation>
</comment>
<dbReference type="Proteomes" id="UP000321886">
    <property type="component" value="Unassembled WGS sequence"/>
</dbReference>
<dbReference type="PANTHER" id="PTHR23519:SF1">
    <property type="entry name" value="AUTOPHAGY-RELATED PROTEIN 22"/>
    <property type="match status" value="1"/>
</dbReference>
<dbReference type="PANTHER" id="PTHR23519">
    <property type="entry name" value="AUTOPHAGY-RELATED PROTEIN 22"/>
    <property type="match status" value="1"/>
</dbReference>
<dbReference type="Pfam" id="PF11700">
    <property type="entry name" value="ATG22"/>
    <property type="match status" value="1"/>
</dbReference>
<feature type="transmembrane region" description="Helical" evidence="6">
    <location>
        <begin position="104"/>
        <end position="128"/>
    </location>
</feature>
<keyword evidence="4 6" id="KW-1133">Transmembrane helix</keyword>
<dbReference type="PROSITE" id="PS50850">
    <property type="entry name" value="MFS"/>
    <property type="match status" value="1"/>
</dbReference>
<feature type="transmembrane region" description="Helical" evidence="6">
    <location>
        <begin position="235"/>
        <end position="259"/>
    </location>
</feature>
<keyword evidence="9" id="KW-1185">Reference proteome</keyword>
<dbReference type="InterPro" id="IPR024671">
    <property type="entry name" value="Atg22-like"/>
</dbReference>
<dbReference type="GO" id="GO:0005886">
    <property type="term" value="C:plasma membrane"/>
    <property type="evidence" value="ECO:0007669"/>
    <property type="project" value="UniProtKB-SubCell"/>
</dbReference>
<dbReference type="Gene3D" id="1.20.1250.20">
    <property type="entry name" value="MFS general substrate transporter like domains"/>
    <property type="match status" value="1"/>
</dbReference>